<gene>
    <name evidence="1" type="ORF">PHJA_001359200</name>
</gene>
<dbReference type="AlphaFoldDB" id="A0A830CD30"/>
<evidence type="ECO:0000313" key="2">
    <source>
        <dbReference type="Proteomes" id="UP000653305"/>
    </source>
</evidence>
<dbReference type="InterPro" id="IPR006912">
    <property type="entry name" value="Harbinger_derived_prot"/>
</dbReference>
<accession>A0A830CD30</accession>
<comment type="caution">
    <text evidence="1">The sequence shown here is derived from an EMBL/GenBank/DDBJ whole genome shotgun (WGS) entry which is preliminary data.</text>
</comment>
<dbReference type="Pfam" id="PF04827">
    <property type="entry name" value="Plant_tran"/>
    <property type="match status" value="1"/>
</dbReference>
<dbReference type="Proteomes" id="UP000653305">
    <property type="component" value="Unassembled WGS sequence"/>
</dbReference>
<dbReference type="OrthoDB" id="1298208at2759"/>
<proteinExistence type="predicted"/>
<evidence type="ECO:0000313" key="1">
    <source>
        <dbReference type="EMBL" id="GFP92151.1"/>
    </source>
</evidence>
<protein>
    <submittedName>
        <fullName evidence="1">Uncharacterized protein</fullName>
    </submittedName>
</protein>
<keyword evidence="2" id="KW-1185">Reference proteome</keyword>
<sequence>MTPCIIMHNMIIEDERDLDDPIDETREVPPLDVEFVEKDHTRFQDFLARFRQIKDAEAHFTLRNVLIDHLWEKYSNSEI</sequence>
<dbReference type="EMBL" id="BMAC01000270">
    <property type="protein sequence ID" value="GFP92151.1"/>
    <property type="molecule type" value="Genomic_DNA"/>
</dbReference>
<organism evidence="1 2">
    <name type="scientific">Phtheirospermum japonicum</name>
    <dbReference type="NCBI Taxonomy" id="374723"/>
    <lineage>
        <taxon>Eukaryota</taxon>
        <taxon>Viridiplantae</taxon>
        <taxon>Streptophyta</taxon>
        <taxon>Embryophyta</taxon>
        <taxon>Tracheophyta</taxon>
        <taxon>Spermatophyta</taxon>
        <taxon>Magnoliopsida</taxon>
        <taxon>eudicotyledons</taxon>
        <taxon>Gunneridae</taxon>
        <taxon>Pentapetalae</taxon>
        <taxon>asterids</taxon>
        <taxon>lamiids</taxon>
        <taxon>Lamiales</taxon>
        <taxon>Orobanchaceae</taxon>
        <taxon>Orobanchaceae incertae sedis</taxon>
        <taxon>Phtheirospermum</taxon>
    </lineage>
</organism>
<name>A0A830CD30_9LAMI</name>
<reference evidence="1" key="1">
    <citation type="submission" date="2020-07" db="EMBL/GenBank/DDBJ databases">
        <title>Ethylene signaling mediates host invasion by parasitic plants.</title>
        <authorList>
            <person name="Yoshida S."/>
        </authorList>
    </citation>
    <scope>NUCLEOTIDE SEQUENCE</scope>
    <source>
        <strain evidence="1">Okayama</strain>
    </source>
</reference>